<gene>
    <name evidence="2" type="ORF">Arub01_21270</name>
</gene>
<dbReference type="RefSeq" id="WP_106259145.1">
    <property type="nucleotide sequence ID" value="NZ_BSRZ01000003.1"/>
</dbReference>
<comment type="caution">
    <text evidence="2">The sequence shown here is derived from an EMBL/GenBank/DDBJ whole genome shotgun (WGS) entry which is preliminary data.</text>
</comment>
<protein>
    <submittedName>
        <fullName evidence="2">Uncharacterized protein</fullName>
    </submittedName>
</protein>
<keyword evidence="3" id="KW-1185">Reference proteome</keyword>
<sequence>MAVLPRRRIRGSPRTLIGGALRINRGTRHAQRYKAARAASGGPGEPVEAPYAPGPAPEPGAGPRAGVGGTAARKTFLPDDFVVPTLVAGPRFRIRPITVHDVVKDYAAVRPSLERLRERFGPDWGWPAEDFTFDQALIDIAWLQKEGQLRRSFSYAVTTPDEESQLGRIHIAPSDTPDADAVVVFWVRDDHDDPSLERELEDFVREWVVTTWPFSTVRLPGRDPSVVRRAARR</sequence>
<evidence type="ECO:0000313" key="3">
    <source>
        <dbReference type="Proteomes" id="UP001165124"/>
    </source>
</evidence>
<dbReference type="EMBL" id="BSRZ01000003">
    <property type="protein sequence ID" value="GLW63883.1"/>
    <property type="molecule type" value="Genomic_DNA"/>
</dbReference>
<proteinExistence type="predicted"/>
<evidence type="ECO:0000256" key="1">
    <source>
        <dbReference type="SAM" id="MobiDB-lite"/>
    </source>
</evidence>
<reference evidence="2" key="1">
    <citation type="submission" date="2023-02" db="EMBL/GenBank/DDBJ databases">
        <title>Actinomadura rubrobrunea NBRC 14622.</title>
        <authorList>
            <person name="Ichikawa N."/>
            <person name="Sato H."/>
            <person name="Tonouchi N."/>
        </authorList>
    </citation>
    <scope>NUCLEOTIDE SEQUENCE</scope>
    <source>
        <strain evidence="2">NBRC 14622</strain>
    </source>
</reference>
<feature type="region of interest" description="Disordered" evidence="1">
    <location>
        <begin position="34"/>
        <end position="70"/>
    </location>
</feature>
<evidence type="ECO:0000313" key="2">
    <source>
        <dbReference type="EMBL" id="GLW63883.1"/>
    </source>
</evidence>
<dbReference type="AlphaFoldDB" id="A0A9W6PVQ2"/>
<dbReference type="Proteomes" id="UP001165124">
    <property type="component" value="Unassembled WGS sequence"/>
</dbReference>
<accession>A0A9W6PVQ2</accession>
<organism evidence="2 3">
    <name type="scientific">Actinomadura rubrobrunea</name>
    <dbReference type="NCBI Taxonomy" id="115335"/>
    <lineage>
        <taxon>Bacteria</taxon>
        <taxon>Bacillati</taxon>
        <taxon>Actinomycetota</taxon>
        <taxon>Actinomycetes</taxon>
        <taxon>Streptosporangiales</taxon>
        <taxon>Thermomonosporaceae</taxon>
        <taxon>Actinomadura</taxon>
    </lineage>
</organism>
<name>A0A9W6PVQ2_9ACTN</name>